<dbReference type="EMBL" id="JAUUTY010000007">
    <property type="protein sequence ID" value="KAK1611443.1"/>
    <property type="molecule type" value="Genomic_DNA"/>
</dbReference>
<keyword evidence="2" id="KW-1185">Reference proteome</keyword>
<protein>
    <submittedName>
        <fullName evidence="1">Uncharacterized protein</fullName>
    </submittedName>
</protein>
<comment type="caution">
    <text evidence="1">The sequence shown here is derived from an EMBL/GenBank/DDBJ whole genome shotgun (WGS) entry which is preliminary data.</text>
</comment>
<organism evidence="1 2">
    <name type="scientific">Lolium multiflorum</name>
    <name type="common">Italian ryegrass</name>
    <name type="synonym">Lolium perenne subsp. multiflorum</name>
    <dbReference type="NCBI Taxonomy" id="4521"/>
    <lineage>
        <taxon>Eukaryota</taxon>
        <taxon>Viridiplantae</taxon>
        <taxon>Streptophyta</taxon>
        <taxon>Embryophyta</taxon>
        <taxon>Tracheophyta</taxon>
        <taxon>Spermatophyta</taxon>
        <taxon>Magnoliopsida</taxon>
        <taxon>Liliopsida</taxon>
        <taxon>Poales</taxon>
        <taxon>Poaceae</taxon>
        <taxon>BOP clade</taxon>
        <taxon>Pooideae</taxon>
        <taxon>Poodae</taxon>
        <taxon>Poeae</taxon>
        <taxon>Poeae Chloroplast Group 2 (Poeae type)</taxon>
        <taxon>Loliodinae</taxon>
        <taxon>Loliinae</taxon>
        <taxon>Lolium</taxon>
    </lineage>
</organism>
<dbReference type="Proteomes" id="UP001231189">
    <property type="component" value="Unassembled WGS sequence"/>
</dbReference>
<evidence type="ECO:0000313" key="2">
    <source>
        <dbReference type="Proteomes" id="UP001231189"/>
    </source>
</evidence>
<proteinExistence type="predicted"/>
<gene>
    <name evidence="1" type="ORF">QYE76_035116</name>
</gene>
<accession>A0AAD8R2B1</accession>
<dbReference type="AlphaFoldDB" id="A0AAD8R2B1"/>
<reference evidence="1" key="1">
    <citation type="submission" date="2023-07" db="EMBL/GenBank/DDBJ databases">
        <title>A chromosome-level genome assembly of Lolium multiflorum.</title>
        <authorList>
            <person name="Chen Y."/>
            <person name="Copetti D."/>
            <person name="Kolliker R."/>
            <person name="Studer B."/>
        </authorList>
    </citation>
    <scope>NUCLEOTIDE SEQUENCE</scope>
    <source>
        <strain evidence="1">02402/16</strain>
        <tissue evidence="1">Leaf</tissue>
    </source>
</reference>
<sequence>MPWSGSLAPDLLGKIRCVWWWRRRGKDLRRSEMAALNLPSWISVNKPKVCSLSSFSILTLFVLLPLAGCGGEGWGRRTENGGTMEMSRGSLSLVSWCSTGGWPSSCDVKSPRWGVESRATPAKPPINKHCWMQRCALDILDIDLAGRGGEEEDEDGGDGGIFVGPFQRWEATFLSRSKATP</sequence>
<name>A0AAD8R2B1_LOLMU</name>
<evidence type="ECO:0000313" key="1">
    <source>
        <dbReference type="EMBL" id="KAK1611443.1"/>
    </source>
</evidence>